<proteinExistence type="predicted"/>
<evidence type="ECO:0000256" key="2">
    <source>
        <dbReference type="ARBA" id="ARBA00022490"/>
    </source>
</evidence>
<accession>A0AAD1SU62</accession>
<keyword evidence="4" id="KW-0677">Repeat</keyword>
<dbReference type="Gene3D" id="2.130.10.10">
    <property type="entry name" value="YVTN repeat-like/Quinoprotein amine dehydrogenase"/>
    <property type="match status" value="2"/>
</dbReference>
<dbReference type="InterPro" id="IPR015943">
    <property type="entry name" value="WD40/YVTN_repeat-like_dom_sf"/>
</dbReference>
<keyword evidence="7" id="KW-1185">Reference proteome</keyword>
<evidence type="ECO:0000256" key="1">
    <source>
        <dbReference type="ARBA" id="ARBA00004496"/>
    </source>
</evidence>
<evidence type="ECO:0000313" key="7">
    <source>
        <dbReference type="Proteomes" id="UP001295444"/>
    </source>
</evidence>
<name>A0AAD1SU62_PELCU</name>
<feature type="compositionally biased region" description="Basic and acidic residues" evidence="5">
    <location>
        <begin position="120"/>
        <end position="131"/>
    </location>
</feature>
<dbReference type="GO" id="GO:0045503">
    <property type="term" value="F:dynein light chain binding"/>
    <property type="evidence" value="ECO:0007669"/>
    <property type="project" value="TreeGrafter"/>
</dbReference>
<dbReference type="FunFam" id="2.130.10.10:FF:001352">
    <property type="entry name" value="WD repeat domain 63"/>
    <property type="match status" value="1"/>
</dbReference>
<protein>
    <submittedName>
        <fullName evidence="6">WD repeat-containing 63</fullName>
    </submittedName>
</protein>
<dbReference type="InterPro" id="IPR050687">
    <property type="entry name" value="Dynein_IC"/>
</dbReference>
<sequence>MAAISAGSCIGPLKKAYFSPPTPNRTRENRGTAISEEMENPELIVKHGTAPDTMATPNGTHCPMTDQLRRKLKFFFMNPCEKFRARGRKPWKLCIQILKIAMVTVQGPPRETQRDIQGPPRERDMSSKESSRSPSRGSRGSAKRPKSTEKKSGSAKRKRKHSAKKREDSASSRAGHPDYIIPLVLTSKTQEIFNCKVDEDITPDKPFKLLKKDEILNDIKARAAVSDFHPFKALVVEYPGEQILLVLDGEFKYGQNFYLVSTEEAKESILHPPEGTTDEDEGDEELFDEYVPRPLILKPWISLGSELEIEEESVNERQPKIKYLISRIHREFGSPVTFGDRNASEVRDGYIDCASYQDKRFSIQYKERDAGIQAIASIQNQSTQTKWTYPRNACTQYESRTFLEEEIKSCLSSESLNQFINSVSIRIYAYLYVSIRILSIRICTQNEIMNAFLDDWNVLSEDDRTFGGKSDSHLKEFQTFTEHHYCKDKTVSCIHWHPSIPGLVAVSVTERLSFEERVNLAPRLLLKPSLIVIWSFSEPIQPQMMLLCPSDIYCFQFCPSDPNIIAGGCLNGQSVLEPKGSPQPPLVRYCAVSSIEHGHKEIITDIHWLPDYFEVTRTGSTFENKSGCCVQLVTCSPDCSVMFWDIRSHKPPNITDRKLTEQNQLDPQGVPDTFRHLDLVWRPLIKVTMFKTGAVGEYSPTKISLNEEHYHCRTSEKLHSQLREQRSEGGADYRKLRVFSAKNPKALDNINTKFFAGTEDGELIYTDWKMEKDGDTGKLISSKPLQAYSVHDGAVDTVQRSPFIQDIVLTVGGWSLAIWKEGVNSGPILQSSCLQRRYTAAHWSLSRAGLFFVGTEDGNVDIWDLLEKTHEPCQTQNISTAMITSIKPWIVSAKQHFLAVGDDLGTLHILEIPWTLHHPSANEISTIQSYCDREVKHLEYSEQRKEGRKLVKTPVEVSPASKLNVTIPHVTPKEQIEEESRRQYAAYLETENTVLTAIG</sequence>
<keyword evidence="3" id="KW-0853">WD repeat</keyword>
<reference evidence="6" key="1">
    <citation type="submission" date="2022-03" db="EMBL/GenBank/DDBJ databases">
        <authorList>
            <person name="Alioto T."/>
            <person name="Alioto T."/>
            <person name="Gomez Garrido J."/>
        </authorList>
    </citation>
    <scope>NUCLEOTIDE SEQUENCE</scope>
</reference>
<dbReference type="GO" id="GO:0036156">
    <property type="term" value="C:inner dynein arm"/>
    <property type="evidence" value="ECO:0007669"/>
    <property type="project" value="TreeGrafter"/>
</dbReference>
<evidence type="ECO:0000256" key="5">
    <source>
        <dbReference type="SAM" id="MobiDB-lite"/>
    </source>
</evidence>
<dbReference type="EMBL" id="OW240919">
    <property type="protein sequence ID" value="CAH2310443.1"/>
    <property type="molecule type" value="Genomic_DNA"/>
</dbReference>
<keyword evidence="2" id="KW-0963">Cytoplasm</keyword>
<dbReference type="InterPro" id="IPR001680">
    <property type="entry name" value="WD40_rpt"/>
</dbReference>
<dbReference type="SUPFAM" id="SSF50978">
    <property type="entry name" value="WD40 repeat-like"/>
    <property type="match status" value="1"/>
</dbReference>
<dbReference type="GO" id="GO:0060294">
    <property type="term" value="P:cilium movement involved in cell motility"/>
    <property type="evidence" value="ECO:0007669"/>
    <property type="project" value="TreeGrafter"/>
</dbReference>
<dbReference type="InterPro" id="IPR036322">
    <property type="entry name" value="WD40_repeat_dom_sf"/>
</dbReference>
<dbReference type="SMART" id="SM00320">
    <property type="entry name" value="WD40"/>
    <property type="match status" value="5"/>
</dbReference>
<feature type="region of interest" description="Disordered" evidence="5">
    <location>
        <begin position="106"/>
        <end position="175"/>
    </location>
</feature>
<evidence type="ECO:0000313" key="6">
    <source>
        <dbReference type="EMBL" id="CAH2310443.1"/>
    </source>
</evidence>
<dbReference type="PANTHER" id="PTHR12442:SF5">
    <property type="entry name" value="DYNEIN AXONEMAL INTERMEDIATE CHAIN 3"/>
    <property type="match status" value="1"/>
</dbReference>
<dbReference type="PANTHER" id="PTHR12442">
    <property type="entry name" value="DYNEIN INTERMEDIATE CHAIN"/>
    <property type="match status" value="1"/>
</dbReference>
<evidence type="ECO:0000256" key="3">
    <source>
        <dbReference type="ARBA" id="ARBA00022574"/>
    </source>
</evidence>
<comment type="subcellular location">
    <subcellularLocation>
        <location evidence="1">Cytoplasm</location>
    </subcellularLocation>
</comment>
<dbReference type="Proteomes" id="UP001295444">
    <property type="component" value="Chromosome 08"/>
</dbReference>
<dbReference type="AlphaFoldDB" id="A0AAD1SU62"/>
<dbReference type="GO" id="GO:0036159">
    <property type="term" value="P:inner dynein arm assembly"/>
    <property type="evidence" value="ECO:0007669"/>
    <property type="project" value="TreeGrafter"/>
</dbReference>
<feature type="compositionally biased region" description="Basic residues" evidence="5">
    <location>
        <begin position="153"/>
        <end position="164"/>
    </location>
</feature>
<dbReference type="GO" id="GO:0045504">
    <property type="term" value="F:dynein heavy chain binding"/>
    <property type="evidence" value="ECO:0007669"/>
    <property type="project" value="TreeGrafter"/>
</dbReference>
<evidence type="ECO:0000256" key="4">
    <source>
        <dbReference type="ARBA" id="ARBA00022737"/>
    </source>
</evidence>
<gene>
    <name evidence="6" type="ORF">PECUL_23A002946</name>
</gene>
<organism evidence="6 7">
    <name type="scientific">Pelobates cultripes</name>
    <name type="common">Western spadefoot toad</name>
    <dbReference type="NCBI Taxonomy" id="61616"/>
    <lineage>
        <taxon>Eukaryota</taxon>
        <taxon>Metazoa</taxon>
        <taxon>Chordata</taxon>
        <taxon>Craniata</taxon>
        <taxon>Vertebrata</taxon>
        <taxon>Euteleostomi</taxon>
        <taxon>Amphibia</taxon>
        <taxon>Batrachia</taxon>
        <taxon>Anura</taxon>
        <taxon>Pelobatoidea</taxon>
        <taxon>Pelobatidae</taxon>
        <taxon>Pelobates</taxon>
    </lineage>
</organism>